<evidence type="ECO:0000256" key="6">
    <source>
        <dbReference type="SAM" id="Phobius"/>
    </source>
</evidence>
<dbReference type="GO" id="GO:0005351">
    <property type="term" value="F:carbohydrate:proton symporter activity"/>
    <property type="evidence" value="ECO:0007669"/>
    <property type="project" value="TreeGrafter"/>
</dbReference>
<dbReference type="Proteomes" id="UP000077786">
    <property type="component" value="Unassembled WGS sequence"/>
</dbReference>
<evidence type="ECO:0000256" key="2">
    <source>
        <dbReference type="ARBA" id="ARBA00010992"/>
    </source>
</evidence>
<evidence type="ECO:0000256" key="4">
    <source>
        <dbReference type="ARBA" id="ARBA00022989"/>
    </source>
</evidence>
<feature type="transmembrane region" description="Helical" evidence="6">
    <location>
        <begin position="63"/>
        <end position="82"/>
    </location>
</feature>
<feature type="transmembrane region" description="Helical" evidence="6">
    <location>
        <begin position="150"/>
        <end position="171"/>
    </location>
</feature>
<comment type="similarity">
    <text evidence="2">Belongs to the major facilitator superfamily. Sugar transporter (TC 2.A.1.1) family.</text>
</comment>
<keyword evidence="5 6" id="KW-0472">Membrane</keyword>
<dbReference type="PROSITE" id="PS00217">
    <property type="entry name" value="SUGAR_TRANSPORT_2"/>
    <property type="match status" value="1"/>
</dbReference>
<feature type="domain" description="Major facilitator superfamily (MFS) profile" evidence="7">
    <location>
        <begin position="25"/>
        <end position="430"/>
    </location>
</feature>
<dbReference type="SUPFAM" id="SSF103473">
    <property type="entry name" value="MFS general substrate transporter"/>
    <property type="match status" value="1"/>
</dbReference>
<dbReference type="PANTHER" id="PTHR48022:SF2">
    <property type="entry name" value="PLASTIDIC GLUCOSE TRANSPORTER 4"/>
    <property type="match status" value="1"/>
</dbReference>
<comment type="subcellular location">
    <subcellularLocation>
        <location evidence="1">Membrane</location>
        <topology evidence="1">Multi-pass membrane protein</topology>
    </subcellularLocation>
</comment>
<evidence type="ECO:0000256" key="3">
    <source>
        <dbReference type="ARBA" id="ARBA00022692"/>
    </source>
</evidence>
<dbReference type="EMBL" id="LUTU01000010">
    <property type="protein sequence ID" value="OAJ67121.1"/>
    <property type="molecule type" value="Genomic_DNA"/>
</dbReference>
<feature type="transmembrane region" description="Helical" evidence="6">
    <location>
        <begin position="285"/>
        <end position="308"/>
    </location>
</feature>
<feature type="transmembrane region" description="Helical" evidence="6">
    <location>
        <begin position="340"/>
        <end position="363"/>
    </location>
</feature>
<dbReference type="OrthoDB" id="5368493at2"/>
<feature type="transmembrane region" description="Helical" evidence="6">
    <location>
        <begin position="177"/>
        <end position="196"/>
    </location>
</feature>
<keyword evidence="4 6" id="KW-1133">Transmembrane helix</keyword>
<dbReference type="PANTHER" id="PTHR48022">
    <property type="entry name" value="PLASTIDIC GLUCOSE TRANSPORTER 4"/>
    <property type="match status" value="1"/>
</dbReference>
<dbReference type="RefSeq" id="WP_064274938.1">
    <property type="nucleotide sequence ID" value="NZ_LUTU01000010.1"/>
</dbReference>
<protein>
    <submittedName>
        <fullName evidence="8">MFS transporter</fullName>
    </submittedName>
</protein>
<feature type="transmembrane region" description="Helical" evidence="6">
    <location>
        <begin position="315"/>
        <end position="334"/>
    </location>
</feature>
<dbReference type="PROSITE" id="PS50850">
    <property type="entry name" value="MFS"/>
    <property type="match status" value="1"/>
</dbReference>
<evidence type="ECO:0000256" key="1">
    <source>
        <dbReference type="ARBA" id="ARBA00004141"/>
    </source>
</evidence>
<name>A0A1B6VIS2_9PROT</name>
<evidence type="ECO:0000313" key="8">
    <source>
        <dbReference type="EMBL" id="OAJ67121.1"/>
    </source>
</evidence>
<keyword evidence="3 6" id="KW-0812">Transmembrane</keyword>
<dbReference type="AlphaFoldDB" id="A0A1B6VIS2"/>
<dbReference type="InterPro" id="IPR020846">
    <property type="entry name" value="MFS_dom"/>
</dbReference>
<dbReference type="Pfam" id="PF00083">
    <property type="entry name" value="Sugar_tr"/>
    <property type="match status" value="1"/>
</dbReference>
<dbReference type="GO" id="GO:0016020">
    <property type="term" value="C:membrane"/>
    <property type="evidence" value="ECO:0007669"/>
    <property type="project" value="UniProtKB-SubCell"/>
</dbReference>
<feature type="transmembrane region" description="Helical" evidence="6">
    <location>
        <begin position="94"/>
        <end position="114"/>
    </location>
</feature>
<dbReference type="InterPro" id="IPR036259">
    <property type="entry name" value="MFS_trans_sf"/>
</dbReference>
<organism evidence="8 9">
    <name type="scientific">Gluconobacter cerinus</name>
    <dbReference type="NCBI Taxonomy" id="38307"/>
    <lineage>
        <taxon>Bacteria</taxon>
        <taxon>Pseudomonadati</taxon>
        <taxon>Pseudomonadota</taxon>
        <taxon>Alphaproteobacteria</taxon>
        <taxon>Acetobacterales</taxon>
        <taxon>Acetobacteraceae</taxon>
        <taxon>Gluconobacter</taxon>
    </lineage>
</organism>
<feature type="transmembrane region" description="Helical" evidence="6">
    <location>
        <begin position="375"/>
        <end position="395"/>
    </location>
</feature>
<feature type="transmembrane region" description="Helical" evidence="6">
    <location>
        <begin position="251"/>
        <end position="273"/>
    </location>
</feature>
<dbReference type="InterPro" id="IPR005828">
    <property type="entry name" value="MFS_sugar_transport-like"/>
</dbReference>
<evidence type="ECO:0000256" key="5">
    <source>
        <dbReference type="ARBA" id="ARBA00023136"/>
    </source>
</evidence>
<dbReference type="PATRIC" id="fig|38307.3.peg.2365"/>
<gene>
    <name evidence="8" type="ORF">A0123_02267</name>
</gene>
<dbReference type="InterPro" id="IPR005829">
    <property type="entry name" value="Sugar_transporter_CS"/>
</dbReference>
<feature type="transmembrane region" description="Helical" evidence="6">
    <location>
        <begin position="407"/>
        <end position="426"/>
    </location>
</feature>
<reference evidence="8 9" key="1">
    <citation type="submission" date="2016-03" db="EMBL/GenBank/DDBJ databases">
        <title>Draft genome sequence of Gluconobacter cerinus strain CECT 9110.</title>
        <authorList>
            <person name="Sainz F."/>
            <person name="Mas A."/>
            <person name="Torija M.J."/>
        </authorList>
    </citation>
    <scope>NUCLEOTIDE SEQUENCE [LARGE SCALE GENOMIC DNA]</scope>
    <source>
        <strain evidence="8 9">CECT 9110</strain>
    </source>
</reference>
<proteinExistence type="inferred from homology"/>
<comment type="caution">
    <text evidence="8">The sequence shown here is derived from an EMBL/GenBank/DDBJ whole genome shotgun (WGS) entry which is preliminary data.</text>
</comment>
<evidence type="ECO:0000259" key="7">
    <source>
        <dbReference type="PROSITE" id="PS50850"/>
    </source>
</evidence>
<evidence type="ECO:0000313" key="9">
    <source>
        <dbReference type="Proteomes" id="UP000077786"/>
    </source>
</evidence>
<dbReference type="CDD" id="cd17316">
    <property type="entry name" value="MFS_SV2_like"/>
    <property type="match status" value="1"/>
</dbReference>
<dbReference type="Gene3D" id="1.20.1250.20">
    <property type="entry name" value="MFS general substrate transporter like domains"/>
    <property type="match status" value="1"/>
</dbReference>
<dbReference type="InterPro" id="IPR050360">
    <property type="entry name" value="MFS_Sugar_Transporters"/>
</dbReference>
<sequence>MTPEVSSTEMATLDDLPPNGFHSKLALISAGGPFCDGYILGIIGIALPSIVRELHLTGAETGLVGAAALLGVLAGGMLGGAVSDRLGRRPLFTLNIAAFVVFSLLQGAYSGLVLLVSLRFLLGVAVGADYPIATSYVAEFMPRKLRGPVLSGLILAWWVGYTASYAVGYGLSFFPDISWRIMLVSSAVPSIVLFCLRMGLPESPRWLVQQGRTEDARNIIREHLKADILPSVEHQGQLSLLQIMRSPYRGALVFVSAFWILQSAPGFAIHTLQAQLLHQYHVQNALLGSLCITGLTILGILPVTLGLINLMGRRLLLIGTFAISMLGLLLLGVSATPASWMIFSGFILYSVSEAAGSGLQFVYPNELFPTAIRASAVGMACSFSRLGAALGTFLLPLGYTQFGMQPMMLIAASFMLAGLLISWMWAPETKNASLGEPPSQTQPPSSSICAS</sequence>
<feature type="transmembrane region" description="Helical" evidence="6">
    <location>
        <begin position="25"/>
        <end position="51"/>
    </location>
</feature>
<accession>A0A1B6VIS2</accession>